<dbReference type="Gene3D" id="1.10.630.10">
    <property type="entry name" value="Cytochrome P450"/>
    <property type="match status" value="1"/>
</dbReference>
<name>A0AAD5UAS6_9FUNG</name>
<dbReference type="PANTHER" id="PTHR24305:SF166">
    <property type="entry name" value="CYTOCHROME P450 12A4, MITOCHONDRIAL-RELATED"/>
    <property type="match status" value="1"/>
</dbReference>
<dbReference type="InterPro" id="IPR050121">
    <property type="entry name" value="Cytochrome_P450_monoxygenase"/>
</dbReference>
<dbReference type="GO" id="GO:0016705">
    <property type="term" value="F:oxidoreductase activity, acting on paired donors, with incorporation or reduction of molecular oxygen"/>
    <property type="evidence" value="ECO:0007669"/>
    <property type="project" value="InterPro"/>
</dbReference>
<evidence type="ECO:0000256" key="4">
    <source>
        <dbReference type="ARBA" id="ARBA00023004"/>
    </source>
</evidence>
<keyword evidence="3 5" id="KW-0479">Metal-binding</keyword>
<comment type="similarity">
    <text evidence="2 6">Belongs to the cytochrome P450 family.</text>
</comment>
<keyword evidence="6" id="KW-0560">Oxidoreductase</keyword>
<evidence type="ECO:0000256" key="3">
    <source>
        <dbReference type="ARBA" id="ARBA00022723"/>
    </source>
</evidence>
<keyword evidence="4 5" id="KW-0408">Iron</keyword>
<evidence type="ECO:0000256" key="5">
    <source>
        <dbReference type="PIRSR" id="PIRSR602401-1"/>
    </source>
</evidence>
<dbReference type="AlphaFoldDB" id="A0AAD5UAS6"/>
<gene>
    <name evidence="7" type="ORF">HK103_001888</name>
</gene>
<dbReference type="EMBL" id="JADGKB010000158">
    <property type="protein sequence ID" value="KAJ3252013.1"/>
    <property type="molecule type" value="Genomic_DNA"/>
</dbReference>
<organism evidence="7 8">
    <name type="scientific">Boothiomyces macroporosus</name>
    <dbReference type="NCBI Taxonomy" id="261099"/>
    <lineage>
        <taxon>Eukaryota</taxon>
        <taxon>Fungi</taxon>
        <taxon>Fungi incertae sedis</taxon>
        <taxon>Chytridiomycota</taxon>
        <taxon>Chytridiomycota incertae sedis</taxon>
        <taxon>Chytridiomycetes</taxon>
        <taxon>Rhizophydiales</taxon>
        <taxon>Terramycetaceae</taxon>
        <taxon>Boothiomyces</taxon>
    </lineage>
</organism>
<reference evidence="7" key="1">
    <citation type="submission" date="2020-05" db="EMBL/GenBank/DDBJ databases">
        <title>Phylogenomic resolution of chytrid fungi.</title>
        <authorList>
            <person name="Stajich J.E."/>
            <person name="Amses K."/>
            <person name="Simmons R."/>
            <person name="Seto K."/>
            <person name="Myers J."/>
            <person name="Bonds A."/>
            <person name="Quandt C.A."/>
            <person name="Barry K."/>
            <person name="Liu P."/>
            <person name="Grigoriev I."/>
            <person name="Longcore J.E."/>
            <person name="James T.Y."/>
        </authorList>
    </citation>
    <scope>NUCLEOTIDE SEQUENCE</scope>
    <source>
        <strain evidence="7">PLAUS21</strain>
    </source>
</reference>
<sequence>MISRLLISSGVLLATAAIICIVSVNRKVALVKKLNPDARLDIRKVYLPFQLIFERAEIRLPSFLTTPFDFMYNNKMDRYRGEDRITFIVAPDLIAAVIADAKFIEEAYEKKNEFVKPIKYYNVLQIYGENILTLDGKAWKRHRKFVSPQFSERTNILVHQEAVRSCQQMIDHWEASGEIDGLINITVAMFYYALGVVSAASFGTRLNWVDDPNDKPEGFNLTLKQSLTYVTHHLFQYILTPNIAYYLPFEGLQTMKRNFEENKEKSNLLSSMVRACEGDSETFTDEELIGNIFIFLFAGHETSAGTLNYILTLLALHPHVQERLYQEVKLTCGDQPPEYKHINQVPYCFAIINESLRLYPAVVAVPKLAVTNATIGKYVIPENTDLFIHTHGVQHHEKYWGKDYEEFKPERWFEDQECAQSAEKVYEKIQADTPIRAFYKFEKYAFTPFSDGPRACIGRRFSEVEMLVALIMLSQRYKITIPPGPDPLVSCAKITYKTTKDVLLKFTIRQ</sequence>
<evidence type="ECO:0000256" key="2">
    <source>
        <dbReference type="ARBA" id="ARBA00010617"/>
    </source>
</evidence>
<dbReference type="GO" id="GO:0005506">
    <property type="term" value="F:iron ion binding"/>
    <property type="evidence" value="ECO:0007669"/>
    <property type="project" value="InterPro"/>
</dbReference>
<evidence type="ECO:0000256" key="1">
    <source>
        <dbReference type="ARBA" id="ARBA00001971"/>
    </source>
</evidence>
<protein>
    <recommendedName>
        <fullName evidence="9">Cytochrome P450</fullName>
    </recommendedName>
</protein>
<dbReference type="InterPro" id="IPR017972">
    <property type="entry name" value="Cyt_P450_CS"/>
</dbReference>
<dbReference type="SUPFAM" id="SSF48264">
    <property type="entry name" value="Cytochrome P450"/>
    <property type="match status" value="1"/>
</dbReference>
<accession>A0AAD5UAS6</accession>
<evidence type="ECO:0000313" key="7">
    <source>
        <dbReference type="EMBL" id="KAJ3252013.1"/>
    </source>
</evidence>
<evidence type="ECO:0008006" key="9">
    <source>
        <dbReference type="Google" id="ProtNLM"/>
    </source>
</evidence>
<keyword evidence="6" id="KW-0503">Monooxygenase</keyword>
<keyword evidence="5 6" id="KW-0349">Heme</keyword>
<dbReference type="GO" id="GO:0020037">
    <property type="term" value="F:heme binding"/>
    <property type="evidence" value="ECO:0007669"/>
    <property type="project" value="InterPro"/>
</dbReference>
<comment type="cofactor">
    <cofactor evidence="1 5">
        <name>heme</name>
        <dbReference type="ChEBI" id="CHEBI:30413"/>
    </cofactor>
</comment>
<dbReference type="PRINTS" id="PR00385">
    <property type="entry name" value="P450"/>
</dbReference>
<proteinExistence type="inferred from homology"/>
<dbReference type="InterPro" id="IPR002401">
    <property type="entry name" value="Cyt_P450_E_grp-I"/>
</dbReference>
<dbReference type="PANTHER" id="PTHR24305">
    <property type="entry name" value="CYTOCHROME P450"/>
    <property type="match status" value="1"/>
</dbReference>
<keyword evidence="8" id="KW-1185">Reference proteome</keyword>
<feature type="binding site" description="axial binding residue" evidence="5">
    <location>
        <position position="456"/>
    </location>
    <ligand>
        <name>heme</name>
        <dbReference type="ChEBI" id="CHEBI:30413"/>
    </ligand>
    <ligandPart>
        <name>Fe</name>
        <dbReference type="ChEBI" id="CHEBI:18248"/>
    </ligandPart>
</feature>
<dbReference type="GO" id="GO:0004497">
    <property type="term" value="F:monooxygenase activity"/>
    <property type="evidence" value="ECO:0007669"/>
    <property type="project" value="UniProtKB-KW"/>
</dbReference>
<dbReference type="Proteomes" id="UP001210925">
    <property type="component" value="Unassembled WGS sequence"/>
</dbReference>
<dbReference type="PRINTS" id="PR00463">
    <property type="entry name" value="EP450I"/>
</dbReference>
<comment type="caution">
    <text evidence="7">The sequence shown here is derived from an EMBL/GenBank/DDBJ whole genome shotgun (WGS) entry which is preliminary data.</text>
</comment>
<dbReference type="InterPro" id="IPR036396">
    <property type="entry name" value="Cyt_P450_sf"/>
</dbReference>
<dbReference type="PROSITE" id="PS00086">
    <property type="entry name" value="CYTOCHROME_P450"/>
    <property type="match status" value="1"/>
</dbReference>
<dbReference type="InterPro" id="IPR001128">
    <property type="entry name" value="Cyt_P450"/>
</dbReference>
<dbReference type="Pfam" id="PF00067">
    <property type="entry name" value="p450"/>
    <property type="match status" value="1"/>
</dbReference>
<evidence type="ECO:0000313" key="8">
    <source>
        <dbReference type="Proteomes" id="UP001210925"/>
    </source>
</evidence>
<evidence type="ECO:0000256" key="6">
    <source>
        <dbReference type="RuleBase" id="RU000461"/>
    </source>
</evidence>